<dbReference type="SMR" id="A0A8T3B322"/>
<feature type="binding site" evidence="10">
    <location>
        <position position="39"/>
    </location>
    <ligand>
        <name>ATP</name>
        <dbReference type="ChEBI" id="CHEBI:30616"/>
    </ligand>
</feature>
<keyword evidence="14" id="KW-1185">Reference proteome</keyword>
<dbReference type="Proteomes" id="UP000829196">
    <property type="component" value="Unassembled WGS sequence"/>
</dbReference>
<dbReference type="GO" id="GO:0004674">
    <property type="term" value="F:protein serine/threonine kinase activity"/>
    <property type="evidence" value="ECO:0007669"/>
    <property type="project" value="UniProtKB-KW"/>
</dbReference>
<evidence type="ECO:0000256" key="7">
    <source>
        <dbReference type="ARBA" id="ARBA00022840"/>
    </source>
</evidence>
<dbReference type="InterPro" id="IPR017441">
    <property type="entry name" value="Protein_kinase_ATP_BS"/>
</dbReference>
<keyword evidence="6" id="KW-0418">Kinase</keyword>
<keyword evidence="3 11" id="KW-0723">Serine/threonine-protein kinase</keyword>
<evidence type="ECO:0000256" key="9">
    <source>
        <dbReference type="ARBA" id="ARBA00048679"/>
    </source>
</evidence>
<dbReference type="SMART" id="SM00220">
    <property type="entry name" value="S_TKc"/>
    <property type="match status" value="1"/>
</dbReference>
<evidence type="ECO:0000313" key="13">
    <source>
        <dbReference type="EMBL" id="KAI0503830.1"/>
    </source>
</evidence>
<evidence type="ECO:0000256" key="5">
    <source>
        <dbReference type="ARBA" id="ARBA00022741"/>
    </source>
</evidence>
<dbReference type="PROSITE" id="PS00108">
    <property type="entry name" value="PROTEIN_KINASE_ST"/>
    <property type="match status" value="1"/>
</dbReference>
<reference evidence="13" key="1">
    <citation type="journal article" date="2022" name="Front. Genet.">
        <title>Chromosome-Scale Assembly of the Dendrobium nobile Genome Provides Insights Into the Molecular Mechanism of the Biosynthesis of the Medicinal Active Ingredient of Dendrobium.</title>
        <authorList>
            <person name="Xu Q."/>
            <person name="Niu S.-C."/>
            <person name="Li K.-L."/>
            <person name="Zheng P.-J."/>
            <person name="Zhang X.-J."/>
            <person name="Jia Y."/>
            <person name="Liu Y."/>
            <person name="Niu Y.-X."/>
            <person name="Yu L.-H."/>
            <person name="Chen D.-F."/>
            <person name="Zhang G.-Q."/>
        </authorList>
    </citation>
    <scope>NUCLEOTIDE SEQUENCE</scope>
    <source>
        <tissue evidence="13">Leaf</tissue>
    </source>
</reference>
<comment type="catalytic activity">
    <reaction evidence="8">
        <text>L-threonyl-[protein] + ATP = O-phospho-L-threonyl-[protein] + ADP + H(+)</text>
        <dbReference type="Rhea" id="RHEA:46608"/>
        <dbReference type="Rhea" id="RHEA-COMP:11060"/>
        <dbReference type="Rhea" id="RHEA-COMP:11605"/>
        <dbReference type="ChEBI" id="CHEBI:15378"/>
        <dbReference type="ChEBI" id="CHEBI:30013"/>
        <dbReference type="ChEBI" id="CHEBI:30616"/>
        <dbReference type="ChEBI" id="CHEBI:61977"/>
        <dbReference type="ChEBI" id="CHEBI:456216"/>
        <dbReference type="EC" id="2.7.11.1"/>
    </reaction>
</comment>
<evidence type="ECO:0000256" key="3">
    <source>
        <dbReference type="ARBA" id="ARBA00022527"/>
    </source>
</evidence>
<organism evidence="13 14">
    <name type="scientific">Dendrobium nobile</name>
    <name type="common">Orchid</name>
    <dbReference type="NCBI Taxonomy" id="94219"/>
    <lineage>
        <taxon>Eukaryota</taxon>
        <taxon>Viridiplantae</taxon>
        <taxon>Streptophyta</taxon>
        <taxon>Embryophyta</taxon>
        <taxon>Tracheophyta</taxon>
        <taxon>Spermatophyta</taxon>
        <taxon>Magnoliopsida</taxon>
        <taxon>Liliopsida</taxon>
        <taxon>Asparagales</taxon>
        <taxon>Orchidaceae</taxon>
        <taxon>Epidendroideae</taxon>
        <taxon>Malaxideae</taxon>
        <taxon>Dendrobiinae</taxon>
        <taxon>Dendrobium</taxon>
    </lineage>
</organism>
<dbReference type="Gene3D" id="1.10.510.10">
    <property type="entry name" value="Transferase(Phosphotransferase) domain 1"/>
    <property type="match status" value="1"/>
</dbReference>
<dbReference type="FunFam" id="1.10.510.10:FF:000294">
    <property type="entry name" value="Serine/threonine-protein kinase OXI1"/>
    <property type="match status" value="1"/>
</dbReference>
<dbReference type="PANTHER" id="PTHR45637">
    <property type="entry name" value="FLIPPASE KINASE 1-RELATED"/>
    <property type="match status" value="1"/>
</dbReference>
<dbReference type="InterPro" id="IPR000719">
    <property type="entry name" value="Prot_kinase_dom"/>
</dbReference>
<dbReference type="Pfam" id="PF00069">
    <property type="entry name" value="Pkinase"/>
    <property type="match status" value="1"/>
</dbReference>
<dbReference type="EC" id="2.7.11.1" evidence="2"/>
<protein>
    <recommendedName>
        <fullName evidence="2">non-specific serine/threonine protein kinase</fullName>
        <ecNumber evidence="2">2.7.11.1</ecNumber>
    </recommendedName>
</protein>
<keyword evidence="7 10" id="KW-0067">ATP-binding</keyword>
<evidence type="ECO:0000256" key="4">
    <source>
        <dbReference type="ARBA" id="ARBA00022679"/>
    </source>
</evidence>
<accession>A0A8T3B322</accession>
<keyword evidence="4" id="KW-0808">Transferase</keyword>
<comment type="caution">
    <text evidence="13">The sequence shown here is derived from an EMBL/GenBank/DDBJ whole genome shotgun (WGS) entry which is preliminary data.</text>
</comment>
<dbReference type="AlphaFoldDB" id="A0A8T3B322"/>
<evidence type="ECO:0000256" key="11">
    <source>
        <dbReference type="RuleBase" id="RU000304"/>
    </source>
</evidence>
<evidence type="ECO:0000256" key="10">
    <source>
        <dbReference type="PROSITE-ProRule" id="PRU10141"/>
    </source>
</evidence>
<dbReference type="GO" id="GO:0005524">
    <property type="term" value="F:ATP binding"/>
    <property type="evidence" value="ECO:0007669"/>
    <property type="project" value="UniProtKB-UniRule"/>
</dbReference>
<evidence type="ECO:0000313" key="14">
    <source>
        <dbReference type="Proteomes" id="UP000829196"/>
    </source>
</evidence>
<name>A0A8T3B322_DENNO</name>
<dbReference type="EMBL" id="JAGYWB010000011">
    <property type="protein sequence ID" value="KAI0503830.1"/>
    <property type="molecule type" value="Genomic_DNA"/>
</dbReference>
<dbReference type="InterPro" id="IPR011009">
    <property type="entry name" value="Kinase-like_dom_sf"/>
</dbReference>
<evidence type="ECO:0000256" key="2">
    <source>
        <dbReference type="ARBA" id="ARBA00012513"/>
    </source>
</evidence>
<feature type="domain" description="Protein kinase" evidence="12">
    <location>
        <begin position="8"/>
        <end position="283"/>
    </location>
</feature>
<dbReference type="PROSITE" id="PS00107">
    <property type="entry name" value="PROTEIN_KINASE_ATP"/>
    <property type="match status" value="1"/>
</dbReference>
<comment type="similarity">
    <text evidence="1">Belongs to the protein kinase superfamily. AGC Ser/Thr protein kinase family.</text>
</comment>
<evidence type="ECO:0000256" key="6">
    <source>
        <dbReference type="ARBA" id="ARBA00022777"/>
    </source>
</evidence>
<sequence length="350" mass="39252">MDLDLNNLTGIRVLGHGATGTVFLVTNHASPSLPPFALKVVQIQNPDTNSRRARSELSVLSLLLSHPHPFLPSLLASLETPSFLSFALPFCPAGDLNSLRHSLPDKIFSPASIRFYLSELISALSHLHSLGIAYRDLKPENILLQSNGHILLTDFDLSRFFQRFKKLPKSATRVSPMNRQRSYSFVGTDEYVAPEVVRGDGHDFAVDWWALGILAYEMAYGRTPFRGRNRKETMRNVVARPPEFVGKQCAELIDLMKRLLAKEPERRLGYASGAEEVKRHRFFNGLKWDLVAEVCRPPFLPTAEEIEEGEIGRCHKDGGFDVRDYFKKVRIGEAAVDGSSPARVSSFAEF</sequence>
<dbReference type="Gene3D" id="3.30.200.20">
    <property type="entry name" value="Phosphorylase Kinase, domain 1"/>
    <property type="match status" value="1"/>
</dbReference>
<keyword evidence="5 10" id="KW-0547">Nucleotide-binding</keyword>
<dbReference type="SUPFAM" id="SSF56112">
    <property type="entry name" value="Protein kinase-like (PK-like)"/>
    <property type="match status" value="1"/>
</dbReference>
<dbReference type="InterPro" id="IPR008271">
    <property type="entry name" value="Ser/Thr_kinase_AS"/>
</dbReference>
<dbReference type="FunFam" id="1.10.510.10:FF:000312">
    <property type="entry name" value="Serine/threonine-protein kinase OXI1"/>
    <property type="match status" value="1"/>
</dbReference>
<evidence type="ECO:0000256" key="1">
    <source>
        <dbReference type="ARBA" id="ARBA00009903"/>
    </source>
</evidence>
<evidence type="ECO:0000259" key="12">
    <source>
        <dbReference type="PROSITE" id="PS50011"/>
    </source>
</evidence>
<proteinExistence type="inferred from homology"/>
<dbReference type="PROSITE" id="PS50011">
    <property type="entry name" value="PROTEIN_KINASE_DOM"/>
    <property type="match status" value="1"/>
</dbReference>
<comment type="catalytic activity">
    <reaction evidence="9">
        <text>L-seryl-[protein] + ATP = O-phospho-L-seryl-[protein] + ADP + H(+)</text>
        <dbReference type="Rhea" id="RHEA:17989"/>
        <dbReference type="Rhea" id="RHEA-COMP:9863"/>
        <dbReference type="Rhea" id="RHEA-COMP:11604"/>
        <dbReference type="ChEBI" id="CHEBI:15378"/>
        <dbReference type="ChEBI" id="CHEBI:29999"/>
        <dbReference type="ChEBI" id="CHEBI:30616"/>
        <dbReference type="ChEBI" id="CHEBI:83421"/>
        <dbReference type="ChEBI" id="CHEBI:456216"/>
        <dbReference type="EC" id="2.7.11.1"/>
    </reaction>
</comment>
<evidence type="ECO:0000256" key="8">
    <source>
        <dbReference type="ARBA" id="ARBA00047899"/>
    </source>
</evidence>
<dbReference type="OrthoDB" id="432483at2759"/>
<gene>
    <name evidence="13" type="ORF">KFK09_014773</name>
</gene>